<evidence type="ECO:0000256" key="1">
    <source>
        <dbReference type="SAM" id="MobiDB-lite"/>
    </source>
</evidence>
<dbReference type="Proteomes" id="UP001595539">
    <property type="component" value="Unassembled WGS sequence"/>
</dbReference>
<name>A0ABV7TZR0_9RHOB</name>
<dbReference type="RefSeq" id="WP_377758584.1">
    <property type="nucleotide sequence ID" value="NZ_JBHRXY010000001.1"/>
</dbReference>
<reference evidence="3" key="1">
    <citation type="journal article" date="2019" name="Int. J. Syst. Evol. Microbiol.">
        <title>The Global Catalogue of Microorganisms (GCM) 10K type strain sequencing project: providing services to taxonomists for standard genome sequencing and annotation.</title>
        <authorList>
            <consortium name="The Broad Institute Genomics Platform"/>
            <consortium name="The Broad Institute Genome Sequencing Center for Infectious Disease"/>
            <person name="Wu L."/>
            <person name="Ma J."/>
        </authorList>
    </citation>
    <scope>NUCLEOTIDE SEQUENCE [LARGE SCALE GENOMIC DNA]</scope>
    <source>
        <strain evidence="3">KCTC 42473</strain>
    </source>
</reference>
<gene>
    <name evidence="2" type="ORF">ACFOM8_01345</name>
</gene>
<dbReference type="EMBL" id="JBHRXY010000001">
    <property type="protein sequence ID" value="MFC3628082.1"/>
    <property type="molecule type" value="Genomic_DNA"/>
</dbReference>
<sequence>MIKTRGNLQVTTLPKLTVSQLYPEQRKEINLNTCGDPDCGNYGVSPDPVFDQFVGRGAIARRQAAGRKDPRIAAGLGFYTISSVKDEERISKVLNFHNAPAVWSDGRRLVCRHQQDASACKVGFSLLSNQHFLDEVERLRDHDGVLDGPRCGACGRRYLDAPEEFALNGANGKDPRTKRPLGVRVIHKPCKGQKGARFTVAKDHQDQRDREDNIKILKMLVNGASINAIQRVLTCPRTGERAGMSRIYDRIFWLERTLLAFERAQIGNWRKELEGRGLFRHTRIAHDDIVLGINWETSADRRITALNCTASTDIRSGYVFRLDVDFDPRVDPVEMFKAAYLDANRNPKNLHGQYRNATQNFVAPLLHYQRPTGRFDEAAFFGACQSSLRLFAVQTEDAFGGATLPPDVQQAITDARWFADAAEVIGEGWFGLSEHRRDSRNTFTGIMTRDAYTKAAHLALLKEMLPEGKMTLVSEQEALIARTVPHIFRDDILADRFEWLAIAFDKEATKPKVQHRVGVFRSSLEQFKQSYAGQEISDWEMLELFVEHARTPATSSTRSGATGPAHGATFESRAFPQVWIASPAEIAGETQKIVGFPILSPRYRSRLRPLAYDASPTDPELRAALACRVLRATIQPTSTFFNALRTRLALAGRAGGRSTRNGPSFVSGAAYNPRVLIAVLNIYRIYYNWFDPRSYVSELNENDSTEPVAPGTVAKRVPGSSDRITVPKQRKRVSIKQTPAMRLGLQDRIGRPSPRKAPDLHRVLYKPWILHGTPIGTRFEG</sequence>
<keyword evidence="3" id="KW-1185">Reference proteome</keyword>
<evidence type="ECO:0000313" key="3">
    <source>
        <dbReference type="Proteomes" id="UP001595539"/>
    </source>
</evidence>
<organism evidence="2 3">
    <name type="scientific">Paracoccus angustae</name>
    <dbReference type="NCBI Taxonomy" id="1671480"/>
    <lineage>
        <taxon>Bacteria</taxon>
        <taxon>Pseudomonadati</taxon>
        <taxon>Pseudomonadota</taxon>
        <taxon>Alphaproteobacteria</taxon>
        <taxon>Rhodobacterales</taxon>
        <taxon>Paracoccaceae</taxon>
        <taxon>Paracoccus</taxon>
    </lineage>
</organism>
<protein>
    <submittedName>
        <fullName evidence="2">Uncharacterized protein</fullName>
    </submittedName>
</protein>
<comment type="caution">
    <text evidence="2">The sequence shown here is derived from an EMBL/GenBank/DDBJ whole genome shotgun (WGS) entry which is preliminary data.</text>
</comment>
<accession>A0ABV7TZR0</accession>
<feature type="region of interest" description="Disordered" evidence="1">
    <location>
        <begin position="701"/>
        <end position="720"/>
    </location>
</feature>
<proteinExistence type="predicted"/>
<evidence type="ECO:0000313" key="2">
    <source>
        <dbReference type="EMBL" id="MFC3628082.1"/>
    </source>
</evidence>